<dbReference type="InterPro" id="IPR016634">
    <property type="entry name" value="CapW-like"/>
</dbReference>
<evidence type="ECO:0000259" key="1">
    <source>
        <dbReference type="Pfam" id="PF13280"/>
    </source>
</evidence>
<evidence type="ECO:0000313" key="3">
    <source>
        <dbReference type="EMBL" id="AZS25075.1"/>
    </source>
</evidence>
<dbReference type="EMBL" id="CP034672">
    <property type="protein sequence ID" value="AZS25075.1"/>
    <property type="molecule type" value="Genomic_DNA"/>
</dbReference>
<feature type="domain" description="WYL" evidence="1">
    <location>
        <begin position="127"/>
        <end position="191"/>
    </location>
</feature>
<proteinExistence type="predicted"/>
<accession>A0A289G8T9</accession>
<dbReference type="Pfam" id="PF13280">
    <property type="entry name" value="WYL"/>
    <property type="match status" value="1"/>
</dbReference>
<dbReference type="AlphaFoldDB" id="A0A289G8T9"/>
<dbReference type="RefSeq" id="WP_019282935.1">
    <property type="nucleotide sequence ID" value="NZ_CP023054.1"/>
</dbReference>
<dbReference type="InterPro" id="IPR059019">
    <property type="entry name" value="WHD_CapW"/>
</dbReference>
<evidence type="ECO:0000313" key="4">
    <source>
        <dbReference type="Proteomes" id="UP000256923"/>
    </source>
</evidence>
<feature type="domain" description="DNA-binding transcriptional repressor CapW winged helix-turn-helix" evidence="2">
    <location>
        <begin position="15"/>
        <end position="76"/>
    </location>
</feature>
<dbReference type="PROSITE" id="PS52050">
    <property type="entry name" value="WYL"/>
    <property type="match status" value="1"/>
</dbReference>
<name>A0A289G8T9_VIBAN</name>
<reference evidence="3 4" key="1">
    <citation type="submission" date="2018-12" db="EMBL/GenBank/DDBJ databases">
        <title>Characterization and Draft Genome of Vibrio anguillarum J360 Marine Pathogen Isolated from an Outbreak in Lumpfish (Cyclopterus lumpus).</title>
        <authorList>
            <person name="Vasquez J.I."/>
            <person name="Cao T."/>
            <person name="Chakraborty S."/>
            <person name="Gnanagobal H."/>
            <person name="Wescot J."/>
            <person name="Boyce D."/>
            <person name="Santander J."/>
        </authorList>
    </citation>
    <scope>NUCLEOTIDE SEQUENCE [LARGE SCALE GENOMIC DNA]</scope>
    <source>
        <strain evidence="3 4">J360</strain>
    </source>
</reference>
<gene>
    <name evidence="3" type="ORF">DYL72_08465</name>
</gene>
<evidence type="ECO:0000259" key="2">
    <source>
        <dbReference type="Pfam" id="PF26109"/>
    </source>
</evidence>
<dbReference type="PIRSF" id="PIRSF015558">
    <property type="entry name" value="Txn_reg_DeoR_prd"/>
    <property type="match status" value="1"/>
</dbReference>
<sequence length="306" mass="35881">MLTYKELKEKHTNNADRLAYIDFMLRFTGIVKRSDIGEMFNLSDAAASKVLADYSSVCEKNIEYNRSVRANAIVRDTYEPLIDFDAETALGMLAHGFNKNKLSQPTKTTIPFEKIGRVPNRLSTKFIARITRAINGKYAISCKYRSENSGNHDRRTIIPLAMMHDGVNWMFRGYHRDDKSKVFFKNFHFSRALDVVEHFEEKEYKALPHETLESDKEWNLVLPLQLRIHPDRDEDQKRRIRTDFGIPEGKDELTTSVRCAFLWIMEKEWFIDNRTDEEKSETKTSRFYKFELLNAEMLKLVKASNL</sequence>
<organism evidence="3 4">
    <name type="scientific">Vibrio anguillarum</name>
    <name type="common">Listonella anguillarum</name>
    <dbReference type="NCBI Taxonomy" id="55601"/>
    <lineage>
        <taxon>Bacteria</taxon>
        <taxon>Pseudomonadati</taxon>
        <taxon>Pseudomonadota</taxon>
        <taxon>Gammaproteobacteria</taxon>
        <taxon>Vibrionales</taxon>
        <taxon>Vibrionaceae</taxon>
        <taxon>Vibrio</taxon>
    </lineage>
</organism>
<dbReference type="Pfam" id="PF26109">
    <property type="entry name" value="WHD_BrxR"/>
    <property type="match status" value="1"/>
</dbReference>
<dbReference type="InterPro" id="IPR026881">
    <property type="entry name" value="WYL_dom"/>
</dbReference>
<protein>
    <submittedName>
        <fullName evidence="3">WYL domain-containing protein</fullName>
    </submittedName>
</protein>
<dbReference type="Proteomes" id="UP000256923">
    <property type="component" value="Chromosome 1"/>
</dbReference>